<gene>
    <name evidence="10" type="ORF">JOC73_002307</name>
</gene>
<dbReference type="NCBIfam" id="NF040864">
    <property type="entry name" value="HgcB_ferredoxin"/>
    <property type="match status" value="1"/>
</dbReference>
<dbReference type="PANTHER" id="PTHR43687:SF6">
    <property type="entry name" value="L-ASPARTATE SEMIALDEHYDE SULFURTRANSFERASE IRON-SULFUR SUBUNIT"/>
    <property type="match status" value="1"/>
</dbReference>
<evidence type="ECO:0000256" key="5">
    <source>
        <dbReference type="ARBA" id="ARBA00022982"/>
    </source>
</evidence>
<dbReference type="RefSeq" id="WP_408626930.1">
    <property type="nucleotide sequence ID" value="NZ_JAFBEE010000016.1"/>
</dbReference>
<evidence type="ECO:0000256" key="4">
    <source>
        <dbReference type="ARBA" id="ARBA00022737"/>
    </source>
</evidence>
<accession>A0ABS2NS24</accession>
<dbReference type="SUPFAM" id="SSF54862">
    <property type="entry name" value="4Fe-4S ferredoxins"/>
    <property type="match status" value="1"/>
</dbReference>
<dbReference type="EMBL" id="JAFBEE010000016">
    <property type="protein sequence ID" value="MBM7615733.1"/>
    <property type="molecule type" value="Genomic_DNA"/>
</dbReference>
<dbReference type="InterPro" id="IPR017900">
    <property type="entry name" value="4Fe4S_Fe_S_CS"/>
</dbReference>
<dbReference type="Proteomes" id="UP001314796">
    <property type="component" value="Unassembled WGS sequence"/>
</dbReference>
<evidence type="ECO:0000256" key="2">
    <source>
        <dbReference type="ARBA" id="ARBA00022485"/>
    </source>
</evidence>
<evidence type="ECO:0000313" key="11">
    <source>
        <dbReference type="Proteomes" id="UP001314796"/>
    </source>
</evidence>
<dbReference type="PRINTS" id="PR00352">
    <property type="entry name" value="3FE4SFRDOXIN"/>
</dbReference>
<sequence>MNYLKNVAAIRLDQDKCIGCGICLEVCPHGVFEMLQGKANFHDKDLCIECGACDRNCPVKAIEVKSGVG</sequence>
<evidence type="ECO:0000256" key="1">
    <source>
        <dbReference type="ARBA" id="ARBA00022448"/>
    </source>
</evidence>
<dbReference type="PROSITE" id="PS51379">
    <property type="entry name" value="4FE4S_FER_2"/>
    <property type="match status" value="2"/>
</dbReference>
<organism evidence="10 11">
    <name type="scientific">Alkaliphilus hydrothermalis</name>
    <dbReference type="NCBI Taxonomy" id="1482730"/>
    <lineage>
        <taxon>Bacteria</taxon>
        <taxon>Bacillati</taxon>
        <taxon>Bacillota</taxon>
        <taxon>Clostridia</taxon>
        <taxon>Peptostreptococcales</taxon>
        <taxon>Natronincolaceae</taxon>
        <taxon>Alkaliphilus</taxon>
    </lineage>
</organism>
<proteinExistence type="predicted"/>
<name>A0ABS2NS24_9FIRM</name>
<comment type="function">
    <text evidence="8">Ferredoxins are iron-sulfur proteins that transfer electrons in a wide variety of metabolic reactions.</text>
</comment>
<evidence type="ECO:0000256" key="7">
    <source>
        <dbReference type="ARBA" id="ARBA00023014"/>
    </source>
</evidence>
<dbReference type="PANTHER" id="PTHR43687">
    <property type="entry name" value="ADENYLYLSULFATE REDUCTASE, BETA SUBUNIT"/>
    <property type="match status" value="1"/>
</dbReference>
<dbReference type="InterPro" id="IPR050572">
    <property type="entry name" value="Fe-S_Ferredoxin"/>
</dbReference>
<evidence type="ECO:0000256" key="3">
    <source>
        <dbReference type="ARBA" id="ARBA00022723"/>
    </source>
</evidence>
<dbReference type="InterPro" id="IPR001080">
    <property type="entry name" value="3Fe4S_ferredoxin"/>
</dbReference>
<keyword evidence="11" id="KW-1185">Reference proteome</keyword>
<dbReference type="InterPro" id="IPR017896">
    <property type="entry name" value="4Fe4S_Fe-S-bd"/>
</dbReference>
<keyword evidence="7 8" id="KW-0411">Iron-sulfur</keyword>
<keyword evidence="5 8" id="KW-0249">Electron transport</keyword>
<keyword evidence="3 8" id="KW-0479">Metal-binding</keyword>
<feature type="domain" description="4Fe-4S ferredoxin-type" evidence="9">
    <location>
        <begin position="38"/>
        <end position="67"/>
    </location>
</feature>
<evidence type="ECO:0000256" key="6">
    <source>
        <dbReference type="ARBA" id="ARBA00023004"/>
    </source>
</evidence>
<reference evidence="10 11" key="1">
    <citation type="submission" date="2021-01" db="EMBL/GenBank/DDBJ databases">
        <title>Genomic Encyclopedia of Type Strains, Phase IV (KMG-IV): sequencing the most valuable type-strain genomes for metagenomic binning, comparative biology and taxonomic classification.</title>
        <authorList>
            <person name="Goeker M."/>
        </authorList>
    </citation>
    <scope>NUCLEOTIDE SEQUENCE [LARGE SCALE GENOMIC DNA]</scope>
    <source>
        <strain evidence="10 11">DSM 25890</strain>
    </source>
</reference>
<keyword evidence="1 8" id="KW-0813">Transport</keyword>
<comment type="caution">
    <text evidence="10">The sequence shown here is derived from an EMBL/GenBank/DDBJ whole genome shotgun (WGS) entry which is preliminary data.</text>
</comment>
<keyword evidence="4" id="KW-0677">Repeat</keyword>
<keyword evidence="6 8" id="KW-0408">Iron</keyword>
<protein>
    <recommendedName>
        <fullName evidence="8">Ferredoxin</fullName>
    </recommendedName>
</protein>
<evidence type="ECO:0000259" key="9">
    <source>
        <dbReference type="PROSITE" id="PS51379"/>
    </source>
</evidence>
<evidence type="ECO:0000256" key="8">
    <source>
        <dbReference type="RuleBase" id="RU368020"/>
    </source>
</evidence>
<dbReference type="PROSITE" id="PS00198">
    <property type="entry name" value="4FE4S_FER_1"/>
    <property type="match status" value="2"/>
</dbReference>
<dbReference type="Pfam" id="PF13187">
    <property type="entry name" value="Fer4_9"/>
    <property type="match status" value="1"/>
</dbReference>
<evidence type="ECO:0000313" key="10">
    <source>
        <dbReference type="EMBL" id="MBM7615733.1"/>
    </source>
</evidence>
<dbReference type="Gene3D" id="3.30.70.20">
    <property type="match status" value="2"/>
</dbReference>
<feature type="domain" description="4Fe-4S ferredoxin-type" evidence="9">
    <location>
        <begin position="8"/>
        <end position="37"/>
    </location>
</feature>
<keyword evidence="2" id="KW-0004">4Fe-4S</keyword>